<gene>
    <name evidence="1" type="ORF">PPACK8108_LOCUS4596</name>
</gene>
<reference evidence="1" key="1">
    <citation type="submission" date="2022-06" db="EMBL/GenBank/DDBJ databases">
        <authorList>
            <consortium name="SYNGENTA / RWTH Aachen University"/>
        </authorList>
    </citation>
    <scope>NUCLEOTIDE SEQUENCE</scope>
</reference>
<dbReference type="EMBL" id="CALTRL010000856">
    <property type="protein sequence ID" value="CAH7669934.1"/>
    <property type="molecule type" value="Genomic_DNA"/>
</dbReference>
<dbReference type="Proteomes" id="UP001153365">
    <property type="component" value="Unassembled WGS sequence"/>
</dbReference>
<keyword evidence="2" id="KW-1185">Reference proteome</keyword>
<evidence type="ECO:0000313" key="1">
    <source>
        <dbReference type="EMBL" id="CAH7669934.1"/>
    </source>
</evidence>
<protein>
    <submittedName>
        <fullName evidence="1">Uncharacterized protein</fullName>
    </submittedName>
</protein>
<comment type="caution">
    <text evidence="1">The sequence shown here is derived from an EMBL/GenBank/DDBJ whole genome shotgun (WGS) entry which is preliminary data.</text>
</comment>
<sequence length="389" mass="44580">MMITPFQSNSRQWILSIKTACKDFAEKSLAESDSSHNNLDHYIRSVARASPPIVVPSFAQDSYQRACSENLLEDECCEASYNLDPKLVSPIKIPIGRSNLMPLYPAYINSDSSFERQDPQEVISKFEIIDSEFLSIAENLYRLREEIDYWLPTDNCSKLDTARSKWFPSQLAEQARLRTIHELNNIQMTLTDHIQATSNAIGELREGTFGGRLNNKSVTNTKLLFEKLKDFRKTLLKLGRPAGEISRSTRSMSNWLNNTCLPTISEIREPYQADRFYSTELNQTNIVEVFKSHIKSIFNRLSSISTSFNNLSKVFEVLVSMTKTIVESLHKIMFDVHSGQTTCEFIASWLSRWERVTFILMVQILSLPAISLGLQRSFPGMEVEFVYLH</sequence>
<organism evidence="1 2">
    <name type="scientific">Phakopsora pachyrhizi</name>
    <name type="common">Asian soybean rust disease fungus</name>
    <dbReference type="NCBI Taxonomy" id="170000"/>
    <lineage>
        <taxon>Eukaryota</taxon>
        <taxon>Fungi</taxon>
        <taxon>Dikarya</taxon>
        <taxon>Basidiomycota</taxon>
        <taxon>Pucciniomycotina</taxon>
        <taxon>Pucciniomycetes</taxon>
        <taxon>Pucciniales</taxon>
        <taxon>Phakopsoraceae</taxon>
        <taxon>Phakopsora</taxon>
    </lineage>
</organism>
<accession>A0AAV0AQJ7</accession>
<proteinExistence type="predicted"/>
<evidence type="ECO:0000313" key="2">
    <source>
        <dbReference type="Proteomes" id="UP001153365"/>
    </source>
</evidence>
<dbReference type="AlphaFoldDB" id="A0AAV0AQJ7"/>
<name>A0AAV0AQJ7_PHAPC</name>